<keyword evidence="2" id="KW-1185">Reference proteome</keyword>
<dbReference type="EMBL" id="JAHGAW010000016">
    <property type="protein sequence ID" value="MBT2189301.1"/>
    <property type="molecule type" value="Genomic_DNA"/>
</dbReference>
<evidence type="ECO:0000313" key="1">
    <source>
        <dbReference type="EMBL" id="MBT2189301.1"/>
    </source>
</evidence>
<accession>A0A9X1IT43</accession>
<evidence type="ECO:0000313" key="2">
    <source>
        <dbReference type="Proteomes" id="UP001138757"/>
    </source>
</evidence>
<reference evidence="1" key="1">
    <citation type="submission" date="2021-05" db="EMBL/GenBank/DDBJ databases">
        <title>Genome of Sphingobium sp. strain.</title>
        <authorList>
            <person name="Fan R."/>
        </authorList>
    </citation>
    <scope>NUCLEOTIDE SEQUENCE</scope>
    <source>
        <strain evidence="1">H33</strain>
    </source>
</reference>
<comment type="caution">
    <text evidence="1">The sequence shown here is derived from an EMBL/GenBank/DDBJ whole genome shotgun (WGS) entry which is preliminary data.</text>
</comment>
<proteinExistence type="predicted"/>
<name>A0A9X1IT43_9SPHN</name>
<evidence type="ECO:0008006" key="3">
    <source>
        <dbReference type="Google" id="ProtNLM"/>
    </source>
</evidence>
<gene>
    <name evidence="1" type="ORF">KK488_20310</name>
</gene>
<organism evidence="1 2">
    <name type="scientific">Sphingobium nicotianae</name>
    <dbReference type="NCBI Taxonomy" id="2782607"/>
    <lineage>
        <taxon>Bacteria</taxon>
        <taxon>Pseudomonadati</taxon>
        <taxon>Pseudomonadota</taxon>
        <taxon>Alphaproteobacteria</taxon>
        <taxon>Sphingomonadales</taxon>
        <taxon>Sphingomonadaceae</taxon>
        <taxon>Sphingobium</taxon>
    </lineage>
</organism>
<sequence>MREFFDALTEKERKFAASIATDNLGLLLRAAINELDWYSYNLARAEEPTFDQQEQFHLLHLGVTRLIKLALEGRPSFDVPTVLFRRDRSITIPVLEIAAGLGMIEHGRRVAQTAMSGLGTVERTGPHEFLVTLPPVLPDDGYYERAVAEHFDAIARESFEELLHSEIGRDMAADVERLLTELVYPFMDHFIGYDADPTLDAYFFGVASHLLKMKEGYDSFHYAVTFGGVPFQKYMLGLTFLMSLAVRHERFAEALVRKDTRIRLEDVLTVSAETTPFLEDMLAAINFFGGVFDGYEEATAEQVRTVFEVLSVGRDNTKVLDRPGSPLPLLIRCSDNDFIRCQSAVLANPMQYLLDSLRQRFPGEYDKNQRTREQSMQRAVRRVLDDVFHGLEYRDNVHLRKGGRTLTDIDLVVLEPATGSAVLIQLKHQDIYGMDLHSGHLRGKRLREQSERWLDAVADWTSSTDRSEVRATLRVGSDFPEVEAFRVIVTRHFGHPLGGVTQAPDVAFANWNQFYNATLQARDRHERPTLADLVTLLREGERPGGAMEHHPEPRSEWIIDELRFTTRQEAGAPESPDR</sequence>
<dbReference type="AlphaFoldDB" id="A0A9X1IT43"/>
<protein>
    <recommendedName>
        <fullName evidence="3">NERD domain-containing protein</fullName>
    </recommendedName>
</protein>
<dbReference type="Proteomes" id="UP001138757">
    <property type="component" value="Unassembled WGS sequence"/>
</dbReference>
<dbReference type="RefSeq" id="WP_214625554.1">
    <property type="nucleotide sequence ID" value="NZ_JAHGAW010000016.1"/>
</dbReference>